<reference evidence="1" key="1">
    <citation type="submission" date="2022-11" db="EMBL/GenBank/DDBJ databases">
        <title>Genome Sequence of Boeremia exigua.</title>
        <authorList>
            <person name="Buettner E."/>
        </authorList>
    </citation>
    <scope>NUCLEOTIDE SEQUENCE</scope>
    <source>
        <strain evidence="1">CU02</strain>
    </source>
</reference>
<proteinExistence type="predicted"/>
<accession>A0ACC2HS88</accession>
<evidence type="ECO:0000313" key="2">
    <source>
        <dbReference type="Proteomes" id="UP001153331"/>
    </source>
</evidence>
<keyword evidence="2" id="KW-1185">Reference proteome</keyword>
<gene>
    <name evidence="1" type="ORF">OPT61_g9875</name>
</gene>
<dbReference type="EMBL" id="JAPHNI010001322">
    <property type="protein sequence ID" value="KAJ8105932.1"/>
    <property type="molecule type" value="Genomic_DNA"/>
</dbReference>
<name>A0ACC2HS88_9PLEO</name>
<organism evidence="1 2">
    <name type="scientific">Boeremia exigua</name>
    <dbReference type="NCBI Taxonomy" id="749465"/>
    <lineage>
        <taxon>Eukaryota</taxon>
        <taxon>Fungi</taxon>
        <taxon>Dikarya</taxon>
        <taxon>Ascomycota</taxon>
        <taxon>Pezizomycotina</taxon>
        <taxon>Dothideomycetes</taxon>
        <taxon>Pleosporomycetidae</taxon>
        <taxon>Pleosporales</taxon>
        <taxon>Pleosporineae</taxon>
        <taxon>Didymellaceae</taxon>
        <taxon>Boeremia</taxon>
    </lineage>
</organism>
<sequence>MLPRLMLCTHNTGHVMSSYARAVHRIVAQSCLPLSNRLPFARAEQLVARGAADDKVLGEVDAADAVEAADERLPRRLVDACDDGADKVRAEALLVQRRRDEVGHGLGRDVALLAQAVHVDLVAEEVRDGGHVGGESCQAKKYVAVLEDFGEVVRHGERLHAQPQVARDGDAVLADHGHAGSAVCGG</sequence>
<dbReference type="Proteomes" id="UP001153331">
    <property type="component" value="Unassembled WGS sequence"/>
</dbReference>
<evidence type="ECO:0000313" key="1">
    <source>
        <dbReference type="EMBL" id="KAJ8105932.1"/>
    </source>
</evidence>
<protein>
    <submittedName>
        <fullName evidence="1">Uncharacterized protein</fullName>
    </submittedName>
</protein>
<comment type="caution">
    <text evidence="1">The sequence shown here is derived from an EMBL/GenBank/DDBJ whole genome shotgun (WGS) entry which is preliminary data.</text>
</comment>